<accession>A0A4Z2EVN0</accession>
<sequence>MSCSSCCVGVSMGALASITVCTALAQRAASLCSLQYRRSVIQWCISSGVSAVQCSTRFAVIITKEFGLRGGAEVITSTPSPRVLCGGTHHGVLGVGLLVVHLPDLLLRGAVDLTQHAEPLAVDRRVKASHRLHTLRTSWF</sequence>
<comment type="caution">
    <text evidence="2">The sequence shown here is derived from an EMBL/GenBank/DDBJ whole genome shotgun (WGS) entry which is preliminary data.</text>
</comment>
<evidence type="ECO:0008006" key="4">
    <source>
        <dbReference type="Google" id="ProtNLM"/>
    </source>
</evidence>
<feature type="chain" id="PRO_5021234472" description="Secreted protein" evidence="1">
    <location>
        <begin position="26"/>
        <end position="140"/>
    </location>
</feature>
<protein>
    <recommendedName>
        <fullName evidence="4">Secreted protein</fullName>
    </recommendedName>
</protein>
<dbReference type="Proteomes" id="UP000314294">
    <property type="component" value="Unassembled WGS sequence"/>
</dbReference>
<evidence type="ECO:0000313" key="3">
    <source>
        <dbReference type="Proteomes" id="UP000314294"/>
    </source>
</evidence>
<keyword evidence="1" id="KW-0732">Signal</keyword>
<evidence type="ECO:0000256" key="1">
    <source>
        <dbReference type="SAM" id="SignalP"/>
    </source>
</evidence>
<dbReference type="EMBL" id="SRLO01002460">
    <property type="protein sequence ID" value="TNN32869.1"/>
    <property type="molecule type" value="Genomic_DNA"/>
</dbReference>
<gene>
    <name evidence="2" type="ORF">EYF80_056968</name>
</gene>
<feature type="signal peptide" evidence="1">
    <location>
        <begin position="1"/>
        <end position="25"/>
    </location>
</feature>
<keyword evidence="3" id="KW-1185">Reference proteome</keyword>
<proteinExistence type="predicted"/>
<evidence type="ECO:0000313" key="2">
    <source>
        <dbReference type="EMBL" id="TNN32869.1"/>
    </source>
</evidence>
<reference evidence="2 3" key="1">
    <citation type="submission" date="2019-03" db="EMBL/GenBank/DDBJ databases">
        <title>First draft genome of Liparis tanakae, snailfish: a comprehensive survey of snailfish specific genes.</title>
        <authorList>
            <person name="Kim W."/>
            <person name="Song I."/>
            <person name="Jeong J.-H."/>
            <person name="Kim D."/>
            <person name="Kim S."/>
            <person name="Ryu S."/>
            <person name="Song J.Y."/>
            <person name="Lee S.K."/>
        </authorList>
    </citation>
    <scope>NUCLEOTIDE SEQUENCE [LARGE SCALE GENOMIC DNA]</scope>
    <source>
        <tissue evidence="2">Muscle</tissue>
    </source>
</reference>
<dbReference type="AlphaFoldDB" id="A0A4Z2EVN0"/>
<name>A0A4Z2EVN0_9TELE</name>
<organism evidence="2 3">
    <name type="scientific">Liparis tanakae</name>
    <name type="common">Tanaka's snailfish</name>
    <dbReference type="NCBI Taxonomy" id="230148"/>
    <lineage>
        <taxon>Eukaryota</taxon>
        <taxon>Metazoa</taxon>
        <taxon>Chordata</taxon>
        <taxon>Craniata</taxon>
        <taxon>Vertebrata</taxon>
        <taxon>Euteleostomi</taxon>
        <taxon>Actinopterygii</taxon>
        <taxon>Neopterygii</taxon>
        <taxon>Teleostei</taxon>
        <taxon>Neoteleostei</taxon>
        <taxon>Acanthomorphata</taxon>
        <taxon>Eupercaria</taxon>
        <taxon>Perciformes</taxon>
        <taxon>Cottioidei</taxon>
        <taxon>Cottales</taxon>
        <taxon>Liparidae</taxon>
        <taxon>Liparis</taxon>
    </lineage>
</organism>